<accession>A0ABU5NT42</accession>
<evidence type="ECO:0000259" key="2">
    <source>
        <dbReference type="Pfam" id="PF01051"/>
    </source>
</evidence>
<protein>
    <submittedName>
        <fullName evidence="3">Replication initiation protein</fullName>
    </submittedName>
</protein>
<dbReference type="Pfam" id="PF01051">
    <property type="entry name" value="Rep3_N"/>
    <property type="match status" value="1"/>
</dbReference>
<evidence type="ECO:0000313" key="3">
    <source>
        <dbReference type="EMBL" id="MEA0979212.1"/>
    </source>
</evidence>
<comment type="caution">
    <text evidence="3">The sequence shown here is derived from an EMBL/GenBank/DDBJ whole genome shotgun (WGS) entry which is preliminary data.</text>
</comment>
<reference evidence="3 4" key="1">
    <citation type="submission" date="2023-12" db="EMBL/GenBank/DDBJ databases">
        <title>Genome comparison identifies genes involved in endophytic behavior of Lysinibacillus irui and provides insights into its role as a plant-growth promoting bacterium.</title>
        <authorList>
            <person name="Hilario S."/>
            <person name="Matos I."/>
            <person name="Goncalves M.F.M."/>
            <person name="Pardo C.A."/>
            <person name="Santos M.J."/>
        </authorList>
    </citation>
    <scope>NUCLEOTIDE SEQUENCE [LARGE SCALE GENOMIC DNA]</scope>
    <source>
        <strain evidence="3 4">B3</strain>
    </source>
</reference>
<dbReference type="Gene3D" id="1.10.10.10">
    <property type="entry name" value="Winged helix-like DNA-binding domain superfamily/Winged helix DNA-binding domain"/>
    <property type="match status" value="2"/>
</dbReference>
<dbReference type="EMBL" id="JAXUIA010000024">
    <property type="protein sequence ID" value="MEA0979212.1"/>
    <property type="molecule type" value="Genomic_DNA"/>
</dbReference>
<dbReference type="Proteomes" id="UP001289615">
    <property type="component" value="Unassembled WGS sequence"/>
</dbReference>
<evidence type="ECO:0000256" key="1">
    <source>
        <dbReference type="ARBA" id="ARBA00038283"/>
    </source>
</evidence>
<dbReference type="InterPro" id="IPR036390">
    <property type="entry name" value="WH_DNA-bd_sf"/>
</dbReference>
<organism evidence="3 4">
    <name type="scientific">Lysinibacillus irui</name>
    <dbReference type="NCBI Taxonomy" id="2998077"/>
    <lineage>
        <taxon>Bacteria</taxon>
        <taxon>Bacillati</taxon>
        <taxon>Bacillota</taxon>
        <taxon>Bacilli</taxon>
        <taxon>Bacillales</taxon>
        <taxon>Bacillaceae</taxon>
        <taxon>Lysinibacillus</taxon>
    </lineage>
</organism>
<sequence length="329" mass="39070">MRKNTKKQIFSYENSVRKSNKLSMSKLNQGLSLNEMQLLAYAIYSTQQDGKTEFLKADFEKKFGIEKYQTIHAKKDTERILGLKVSTEDLENDRFKFWNVFLSMEYEQGLFVFEWNPKMIPHILELKEKYITTDLTITSQFKSGFSWTLYEYIKAHYGFWHKPLSKEALMKLFNVEDVKSYKTNTSLLKKKVIDVALEEINKYTELETWYVEEKKGRSIIGFDFHWSAGEKVTSATKKQIKELKAITDVIREDMFKYINLKNDENREKAIELVKKSEEISLNTIEPICITKERAEMLILDANWCLNELEHMLEIDNKGQKPFYNWLEER</sequence>
<feature type="domain" description="Initiator Rep protein WH1" evidence="2">
    <location>
        <begin position="16"/>
        <end position="154"/>
    </location>
</feature>
<gene>
    <name evidence="3" type="ORF">U6C28_23305</name>
</gene>
<dbReference type="RefSeq" id="WP_322612074.1">
    <property type="nucleotide sequence ID" value="NZ_JAXLNX010000023.1"/>
</dbReference>
<name>A0ABU5NT42_9BACI</name>
<dbReference type="SUPFAM" id="SSF46785">
    <property type="entry name" value="Winged helix' DNA-binding domain"/>
    <property type="match status" value="2"/>
</dbReference>
<evidence type="ECO:0000313" key="4">
    <source>
        <dbReference type="Proteomes" id="UP001289615"/>
    </source>
</evidence>
<dbReference type="InterPro" id="IPR000525">
    <property type="entry name" value="Initiator_Rep_WH1"/>
</dbReference>
<keyword evidence="4" id="KW-1185">Reference proteome</keyword>
<dbReference type="Pfam" id="PF21205">
    <property type="entry name" value="Rep3_C"/>
    <property type="match status" value="1"/>
</dbReference>
<proteinExistence type="inferred from homology"/>
<dbReference type="InterPro" id="IPR036388">
    <property type="entry name" value="WH-like_DNA-bd_sf"/>
</dbReference>
<comment type="similarity">
    <text evidence="1">Belongs to the initiator RepB protein family.</text>
</comment>